<dbReference type="PROSITE" id="PS00018">
    <property type="entry name" value="EF_HAND_1"/>
    <property type="match status" value="1"/>
</dbReference>
<dbReference type="InterPro" id="IPR023296">
    <property type="entry name" value="Glyco_hydro_beta-prop_sf"/>
</dbReference>
<dbReference type="SUPFAM" id="SSF49899">
    <property type="entry name" value="Concanavalin A-like lectins/glucanases"/>
    <property type="match status" value="1"/>
</dbReference>
<evidence type="ECO:0000256" key="4">
    <source>
        <dbReference type="PIRSR" id="PIRSR606710-1"/>
    </source>
</evidence>
<keyword evidence="2" id="KW-0378">Hydrolase</keyword>
<dbReference type="Gene3D" id="2.115.10.20">
    <property type="entry name" value="Glycosyl hydrolase domain, family 43"/>
    <property type="match status" value="1"/>
</dbReference>
<dbReference type="CDD" id="cd14256">
    <property type="entry name" value="Dockerin_I"/>
    <property type="match status" value="1"/>
</dbReference>
<dbReference type="AlphaFoldDB" id="A0A1M7K1V0"/>
<dbReference type="Gene3D" id="3.40.50.1820">
    <property type="entry name" value="alpha/beta hydrolase"/>
    <property type="match status" value="1"/>
</dbReference>
<evidence type="ECO:0000256" key="7">
    <source>
        <dbReference type="SAM" id="SignalP"/>
    </source>
</evidence>
<reference evidence="9 10" key="1">
    <citation type="submission" date="2016-11" db="EMBL/GenBank/DDBJ databases">
        <authorList>
            <person name="Jaros S."/>
            <person name="Januszkiewicz K."/>
            <person name="Wedrychowicz H."/>
        </authorList>
    </citation>
    <scope>NUCLEOTIDE SEQUENCE [LARGE SCALE GENOMIC DNA]</scope>
    <source>
        <strain evidence="9 10">Y1</strain>
    </source>
</reference>
<dbReference type="InterPro" id="IPR006710">
    <property type="entry name" value="Glyco_hydro_43"/>
</dbReference>
<dbReference type="InterPro" id="IPR051795">
    <property type="entry name" value="Glycosyl_Hydrlase_43"/>
</dbReference>
<dbReference type="SUPFAM" id="SSF53474">
    <property type="entry name" value="alpha/beta-Hydrolases"/>
    <property type="match status" value="1"/>
</dbReference>
<evidence type="ECO:0000256" key="2">
    <source>
        <dbReference type="ARBA" id="ARBA00022801"/>
    </source>
</evidence>
<keyword evidence="3" id="KW-0326">Glycosidase</keyword>
<dbReference type="InterPro" id="IPR018247">
    <property type="entry name" value="EF_Hand_1_Ca_BS"/>
</dbReference>
<feature type="region of interest" description="Disordered" evidence="6">
    <location>
        <begin position="842"/>
        <end position="861"/>
    </location>
</feature>
<dbReference type="SUPFAM" id="SSF63446">
    <property type="entry name" value="Type I dockerin domain"/>
    <property type="match status" value="1"/>
</dbReference>
<dbReference type="Pfam" id="PF02018">
    <property type="entry name" value="CBM_4_9"/>
    <property type="match status" value="1"/>
</dbReference>
<dbReference type="Gene3D" id="2.60.120.200">
    <property type="match status" value="1"/>
</dbReference>
<keyword evidence="7" id="KW-0732">Signal</keyword>
<dbReference type="CDD" id="cd09001">
    <property type="entry name" value="GH43_FsAxh1-like"/>
    <property type="match status" value="1"/>
</dbReference>
<organism evidence="9 10">
    <name type="scientific">Ruminococcus flavefaciens</name>
    <dbReference type="NCBI Taxonomy" id="1265"/>
    <lineage>
        <taxon>Bacteria</taxon>
        <taxon>Bacillati</taxon>
        <taxon>Bacillota</taxon>
        <taxon>Clostridia</taxon>
        <taxon>Eubacteriales</taxon>
        <taxon>Oscillospiraceae</taxon>
        <taxon>Ruminococcus</taxon>
    </lineage>
</organism>
<feature type="active site" description="Proton donor" evidence="4">
    <location>
        <position position="215"/>
    </location>
</feature>
<comment type="similarity">
    <text evidence="1">Belongs to the glycosyl hydrolase 43 family.</text>
</comment>
<sequence>MKHFIPKKAALSVILAASIAMPSTAATAGMMTSAASTISNPIIWADVPDEDVIRVGDTYYMVSTTMYFSPGAPIMKSKDLASWEMCGYVYDRLAEGDGENLVNGKHDYAKGQWAASLRYNEKNGKFYVFFGSYSTNKSYIYSTDDIEHGEWSKVELNGMYHDASILFDDDGRNYLVYGGGEIKIKEFNSDMTGFKSGGLDKTLFKTNITGYVAGEGSHIQKIGDYYYIFIIAWPSGTGRVEICYRSKSLTGNWENKTVLDSNLGSYNSGCAQGGIVETPEGKWYGLLFQDHGSVGRIPVLVPVTWQNDWPMMGVNGKAPLTLDLGSGKGTDLAGDDSFDYSTNDLALEWQWNHNPDNSAWSVTEREGWLRLKNKTIASHLLNARNTLTMRTEGPACSSYIKLDASNMKAGDYAGLSAFQLKYGCIGVRVDDSGNKKVYMSINSGNEVGNSSNKIVAEQNMSGDEVYLKVDFKFANVASDGSSSNNIDKANFYYSYDGQNWTKLGQELSMSYDLKLFTGYRSGIYSYATKTTGGYADIDFFEYERQTWNGCNGSKVLSGTPVIIEPDENGYYFHNTFDSGSDSWTGRGSAKVAADKSEYYAGSGSIACTDREANWNGAVRSLSSSVFKGGQEYSFSTVVKYNEGPASQKFYLTLQYNDGTEVKYDKIATVDAVPKGEWVQLSNTNYKIPEGASDLQMYVETDADEYSFFVDEAIGAVAGTVIDGPKAVVATTTTTAPVVTTPTVSAPSQDLKDILDSKVSKWGDANGDGEVDMGDVVLIMQSLANPNKYTLSDPGIYNADVSEAGGGITSNDALAIQKYLLGITNKLPESYSDNIKTVTAPATTTTTTTTSTTTTTTTTTAPKSNFRYNANLQYRANDSYLNQCSQAGKIVKESYTGINGKKSLNVYLPYGYDENKKYNIFYLMHGGGENENTIFSNDVKMQNILDNMIKNGELEPMIVVTPTFNGCPSNDGNMGAGTVWNEMRQSIIPFVEGKYSTYAEKNTSLDNLKATRYHRAYGGFSMGGGSTWNMLINNLDICAYYMPLSGHCWGGVQGVQNAIDKSGFSQREYFVLAATGDKDLAYNNMLGLINPLKQDTKRFTYTSDFSKGNFYFLVANSNDGIEKTHWWGYVRWYIYDALPYFFHEGQ</sequence>
<name>A0A1M7K1V0_RUMFL</name>
<evidence type="ECO:0000256" key="1">
    <source>
        <dbReference type="ARBA" id="ARBA00009865"/>
    </source>
</evidence>
<evidence type="ECO:0000256" key="3">
    <source>
        <dbReference type="ARBA" id="ARBA00023295"/>
    </source>
</evidence>
<dbReference type="PANTHER" id="PTHR42812">
    <property type="entry name" value="BETA-XYLOSIDASE"/>
    <property type="match status" value="1"/>
</dbReference>
<dbReference type="InterPro" id="IPR003305">
    <property type="entry name" value="CenC_carb-bd"/>
</dbReference>
<dbReference type="InterPro" id="IPR000801">
    <property type="entry name" value="Esterase-like"/>
</dbReference>
<evidence type="ECO:0000313" key="9">
    <source>
        <dbReference type="EMBL" id="SHM59270.1"/>
    </source>
</evidence>
<dbReference type="Pfam" id="PF17851">
    <property type="entry name" value="GH43_C2"/>
    <property type="match status" value="1"/>
</dbReference>
<dbReference type="InterPro" id="IPR029058">
    <property type="entry name" value="AB_hydrolase_fold"/>
</dbReference>
<protein>
    <submittedName>
        <fullName evidence="9">Beta-xylosidase</fullName>
    </submittedName>
</protein>
<dbReference type="RefSeq" id="WP_072950790.1">
    <property type="nucleotide sequence ID" value="NZ_FRCT01000007.1"/>
</dbReference>
<gene>
    <name evidence="9" type="ORF">SAMN04487860_10751</name>
</gene>
<dbReference type="InterPro" id="IPR013320">
    <property type="entry name" value="ConA-like_dom_sf"/>
</dbReference>
<feature type="signal peptide" evidence="7">
    <location>
        <begin position="1"/>
        <end position="25"/>
    </location>
</feature>
<evidence type="ECO:0000256" key="6">
    <source>
        <dbReference type="SAM" id="MobiDB-lite"/>
    </source>
</evidence>
<dbReference type="Gene3D" id="2.60.120.260">
    <property type="entry name" value="Galactose-binding domain-like"/>
    <property type="match status" value="1"/>
</dbReference>
<dbReference type="InterPro" id="IPR036439">
    <property type="entry name" value="Dockerin_dom_sf"/>
</dbReference>
<dbReference type="GO" id="GO:0004553">
    <property type="term" value="F:hydrolase activity, hydrolyzing O-glycosyl compounds"/>
    <property type="evidence" value="ECO:0007669"/>
    <property type="project" value="InterPro"/>
</dbReference>
<dbReference type="Pfam" id="PF00756">
    <property type="entry name" value="Esterase"/>
    <property type="match status" value="1"/>
</dbReference>
<feature type="chain" id="PRO_5013110904" evidence="7">
    <location>
        <begin position="26"/>
        <end position="1145"/>
    </location>
</feature>
<dbReference type="SUPFAM" id="SSF49785">
    <property type="entry name" value="Galactose-binding domain-like"/>
    <property type="match status" value="1"/>
</dbReference>
<feature type="site" description="Important for catalytic activity, responsible for pKa modulation of the active site Glu and correct orientation of both the proton donor and substrate" evidence="5">
    <location>
        <position position="162"/>
    </location>
</feature>
<dbReference type="SUPFAM" id="SSF75005">
    <property type="entry name" value="Arabinanase/levansucrase/invertase"/>
    <property type="match status" value="1"/>
</dbReference>
<dbReference type="InterPro" id="IPR041542">
    <property type="entry name" value="GH43_C2"/>
</dbReference>
<dbReference type="Proteomes" id="UP000184394">
    <property type="component" value="Unassembled WGS sequence"/>
</dbReference>
<evidence type="ECO:0000259" key="8">
    <source>
        <dbReference type="PROSITE" id="PS51766"/>
    </source>
</evidence>
<proteinExistence type="inferred from homology"/>
<dbReference type="InterPro" id="IPR002105">
    <property type="entry name" value="Dockerin_1_rpt"/>
</dbReference>
<dbReference type="OrthoDB" id="9801455at2"/>
<accession>A0A1M7K1V0</accession>
<dbReference type="GO" id="GO:0000272">
    <property type="term" value="P:polysaccharide catabolic process"/>
    <property type="evidence" value="ECO:0007669"/>
    <property type="project" value="InterPro"/>
</dbReference>
<feature type="domain" description="Dockerin" evidence="8">
    <location>
        <begin position="757"/>
        <end position="828"/>
    </location>
</feature>
<feature type="active site" description="Proton acceptor" evidence="4">
    <location>
        <position position="49"/>
    </location>
</feature>
<dbReference type="PANTHER" id="PTHR42812:SF15">
    <property type="entry name" value="HYDROLASE, PUTATIVE (AFU_ORTHOLOGUE AFUA_2G00930)-RELATED"/>
    <property type="match status" value="1"/>
</dbReference>
<dbReference type="Pfam" id="PF04616">
    <property type="entry name" value="Glyco_hydro_43"/>
    <property type="match status" value="1"/>
</dbReference>
<feature type="compositionally biased region" description="Low complexity" evidence="6">
    <location>
        <begin position="842"/>
        <end position="860"/>
    </location>
</feature>
<evidence type="ECO:0000313" key="10">
    <source>
        <dbReference type="Proteomes" id="UP000184394"/>
    </source>
</evidence>
<dbReference type="Pfam" id="PF00404">
    <property type="entry name" value="Dockerin_1"/>
    <property type="match status" value="1"/>
</dbReference>
<dbReference type="InterPro" id="IPR016134">
    <property type="entry name" value="Dockerin_dom"/>
</dbReference>
<evidence type="ECO:0000256" key="5">
    <source>
        <dbReference type="PIRSR" id="PIRSR606710-2"/>
    </source>
</evidence>
<dbReference type="PROSITE" id="PS51766">
    <property type="entry name" value="DOCKERIN"/>
    <property type="match status" value="1"/>
</dbReference>
<dbReference type="InterPro" id="IPR008979">
    <property type="entry name" value="Galactose-bd-like_sf"/>
</dbReference>
<dbReference type="Gene3D" id="1.10.1330.10">
    <property type="entry name" value="Dockerin domain"/>
    <property type="match status" value="1"/>
</dbReference>
<dbReference type="EMBL" id="FRCT01000007">
    <property type="protein sequence ID" value="SHM59270.1"/>
    <property type="molecule type" value="Genomic_DNA"/>
</dbReference>